<sequence length="47" mass="5209">MTCFQLCVALRFVTGQLVECAQWKGKCLAFLICVEGQLIWRTGGLSS</sequence>
<dbReference type="EMBL" id="CM026425">
    <property type="protein sequence ID" value="KAG0576245.1"/>
    <property type="molecule type" value="Genomic_DNA"/>
</dbReference>
<dbReference type="Proteomes" id="UP000822688">
    <property type="component" value="Chromosome 5"/>
</dbReference>
<evidence type="ECO:0000256" key="1">
    <source>
        <dbReference type="SAM" id="SignalP"/>
    </source>
</evidence>
<gene>
    <name evidence="2" type="ORF">KC19_5G066100</name>
</gene>
<organism evidence="2 3">
    <name type="scientific">Ceratodon purpureus</name>
    <name type="common">Fire moss</name>
    <name type="synonym">Dicranum purpureum</name>
    <dbReference type="NCBI Taxonomy" id="3225"/>
    <lineage>
        <taxon>Eukaryota</taxon>
        <taxon>Viridiplantae</taxon>
        <taxon>Streptophyta</taxon>
        <taxon>Embryophyta</taxon>
        <taxon>Bryophyta</taxon>
        <taxon>Bryophytina</taxon>
        <taxon>Bryopsida</taxon>
        <taxon>Dicranidae</taxon>
        <taxon>Pseudoditrichales</taxon>
        <taxon>Ditrichaceae</taxon>
        <taxon>Ceratodon</taxon>
    </lineage>
</organism>
<evidence type="ECO:0000313" key="3">
    <source>
        <dbReference type="Proteomes" id="UP000822688"/>
    </source>
</evidence>
<keyword evidence="1" id="KW-0732">Signal</keyword>
<feature type="signal peptide" evidence="1">
    <location>
        <begin position="1"/>
        <end position="15"/>
    </location>
</feature>
<name>A0A8T0I026_CERPU</name>
<accession>A0A8T0I026</accession>
<comment type="caution">
    <text evidence="2">The sequence shown here is derived from an EMBL/GenBank/DDBJ whole genome shotgun (WGS) entry which is preliminary data.</text>
</comment>
<evidence type="ECO:0000313" key="2">
    <source>
        <dbReference type="EMBL" id="KAG0576245.1"/>
    </source>
</evidence>
<dbReference type="AlphaFoldDB" id="A0A8T0I026"/>
<feature type="chain" id="PRO_5035902691" evidence="1">
    <location>
        <begin position="16"/>
        <end position="47"/>
    </location>
</feature>
<proteinExistence type="predicted"/>
<protein>
    <submittedName>
        <fullName evidence="2">Uncharacterized protein</fullName>
    </submittedName>
</protein>
<keyword evidence="3" id="KW-1185">Reference proteome</keyword>
<reference evidence="2" key="1">
    <citation type="submission" date="2020-06" db="EMBL/GenBank/DDBJ databases">
        <title>WGS assembly of Ceratodon purpureus strain R40.</title>
        <authorList>
            <person name="Carey S.B."/>
            <person name="Jenkins J."/>
            <person name="Shu S."/>
            <person name="Lovell J.T."/>
            <person name="Sreedasyam A."/>
            <person name="Maumus F."/>
            <person name="Tiley G.P."/>
            <person name="Fernandez-Pozo N."/>
            <person name="Barry K."/>
            <person name="Chen C."/>
            <person name="Wang M."/>
            <person name="Lipzen A."/>
            <person name="Daum C."/>
            <person name="Saski C.A."/>
            <person name="Payton A.C."/>
            <person name="Mcbreen J.C."/>
            <person name="Conrad R.E."/>
            <person name="Kollar L.M."/>
            <person name="Olsson S."/>
            <person name="Huttunen S."/>
            <person name="Landis J.B."/>
            <person name="Wickett N.J."/>
            <person name="Johnson M.G."/>
            <person name="Rensing S.A."/>
            <person name="Grimwood J."/>
            <person name="Schmutz J."/>
            <person name="Mcdaniel S.F."/>
        </authorList>
    </citation>
    <scope>NUCLEOTIDE SEQUENCE</scope>
    <source>
        <strain evidence="2">R40</strain>
    </source>
</reference>